<feature type="compositionally biased region" description="Polar residues" evidence="1">
    <location>
        <begin position="1"/>
        <end position="14"/>
    </location>
</feature>
<comment type="caution">
    <text evidence="2">The sequence shown here is derived from an EMBL/GenBank/DDBJ whole genome shotgun (WGS) entry which is preliminary data.</text>
</comment>
<accession>A0ABC8SP32</accession>
<gene>
    <name evidence="2" type="ORF">ILEXP_LOCUS27611</name>
</gene>
<evidence type="ECO:0000256" key="1">
    <source>
        <dbReference type="SAM" id="MobiDB-lite"/>
    </source>
</evidence>
<evidence type="ECO:0000313" key="3">
    <source>
        <dbReference type="Proteomes" id="UP001642360"/>
    </source>
</evidence>
<evidence type="ECO:0000313" key="2">
    <source>
        <dbReference type="EMBL" id="CAK9158947.1"/>
    </source>
</evidence>
<dbReference type="Proteomes" id="UP001642360">
    <property type="component" value="Unassembled WGS sequence"/>
</dbReference>
<keyword evidence="3" id="KW-1185">Reference proteome</keyword>
<reference evidence="2 3" key="1">
    <citation type="submission" date="2024-02" db="EMBL/GenBank/DDBJ databases">
        <authorList>
            <person name="Vignale AGUSTIN F."/>
            <person name="Sosa J E."/>
            <person name="Modenutti C."/>
        </authorList>
    </citation>
    <scope>NUCLEOTIDE SEQUENCE [LARGE SCALE GENOMIC DNA]</scope>
</reference>
<feature type="non-terminal residue" evidence="2">
    <location>
        <position position="121"/>
    </location>
</feature>
<proteinExistence type="predicted"/>
<name>A0ABC8SP32_9AQUA</name>
<organism evidence="2 3">
    <name type="scientific">Ilex paraguariensis</name>
    <name type="common">yerba mate</name>
    <dbReference type="NCBI Taxonomy" id="185542"/>
    <lineage>
        <taxon>Eukaryota</taxon>
        <taxon>Viridiplantae</taxon>
        <taxon>Streptophyta</taxon>
        <taxon>Embryophyta</taxon>
        <taxon>Tracheophyta</taxon>
        <taxon>Spermatophyta</taxon>
        <taxon>Magnoliopsida</taxon>
        <taxon>eudicotyledons</taxon>
        <taxon>Gunneridae</taxon>
        <taxon>Pentapetalae</taxon>
        <taxon>asterids</taxon>
        <taxon>campanulids</taxon>
        <taxon>Aquifoliales</taxon>
        <taxon>Aquifoliaceae</taxon>
        <taxon>Ilex</taxon>
    </lineage>
</organism>
<dbReference type="AlphaFoldDB" id="A0ABC8SP32"/>
<feature type="region of interest" description="Disordered" evidence="1">
    <location>
        <begin position="1"/>
        <end position="43"/>
    </location>
</feature>
<feature type="compositionally biased region" description="Low complexity" evidence="1">
    <location>
        <begin position="17"/>
        <end position="34"/>
    </location>
</feature>
<dbReference type="EMBL" id="CAUOFW020003269">
    <property type="protein sequence ID" value="CAK9158947.1"/>
    <property type="molecule type" value="Genomic_DNA"/>
</dbReference>
<sequence>MSAQKPTGTSSEVSKVSEACTTTNSTTSTSPQSSPCLKGGETKFNDIPNGSTICVRMKSQAQVSLKHNTPVEVQDLEEGELVQNTKQQNAFLENRNAVKTTLEIRVQSQETCKYLAKMKNK</sequence>
<protein>
    <submittedName>
        <fullName evidence="2">Uncharacterized protein</fullName>
    </submittedName>
</protein>